<reference evidence="4 5" key="1">
    <citation type="submission" date="2017-11" db="EMBL/GenBank/DDBJ databases">
        <title>Infants hospitalized years apart are colonized by the same room-sourced microbial strains.</title>
        <authorList>
            <person name="Brooks B."/>
            <person name="Olm M.R."/>
            <person name="Firek B.A."/>
            <person name="Baker R."/>
            <person name="Thomas B.C."/>
            <person name="Morowitz M.J."/>
            <person name="Banfield J.F."/>
        </authorList>
    </citation>
    <scope>NUCLEOTIDE SEQUENCE [LARGE SCALE GENOMIC DNA]</scope>
    <source>
        <strain evidence="4">S2_009_000_R2_76</strain>
    </source>
</reference>
<proteinExistence type="inferred from homology"/>
<dbReference type="EMBL" id="QFOI01000234">
    <property type="protein sequence ID" value="PZP46240.1"/>
    <property type="molecule type" value="Genomic_DNA"/>
</dbReference>
<dbReference type="Gene3D" id="2.60.40.1120">
    <property type="entry name" value="Carboxypeptidase-like, regulatory domain"/>
    <property type="match status" value="1"/>
</dbReference>
<dbReference type="InterPro" id="IPR018247">
    <property type="entry name" value="EF_Hand_1_Ca_BS"/>
</dbReference>
<feature type="transmembrane region" description="Helical" evidence="2">
    <location>
        <begin position="16"/>
        <end position="40"/>
    </location>
</feature>
<dbReference type="AlphaFoldDB" id="A0A2W5EY16"/>
<dbReference type="InterPro" id="IPR023997">
    <property type="entry name" value="TonB-dep_OMP_SusC/RagA_CS"/>
</dbReference>
<evidence type="ECO:0000259" key="3">
    <source>
        <dbReference type="Pfam" id="PF07715"/>
    </source>
</evidence>
<dbReference type="Gene3D" id="2.170.130.10">
    <property type="entry name" value="TonB-dependent receptor, plug domain"/>
    <property type="match status" value="1"/>
</dbReference>
<comment type="subcellular location">
    <subcellularLocation>
        <location evidence="1">Cell outer membrane</location>
        <topology evidence="1">Multi-pass membrane protein</topology>
    </subcellularLocation>
</comment>
<sequence>MNLYVKNDSCLKIKRLLFKIGLIMRITAFILLIACVHVSARSKAQKITIRGSHITLEKLAEAINSQTNYQVVYDPELLKKAGSVSLSLKNTSLKDALEESAEAFHLDYEIKHNTIVFKRGYQADVYSSKNNWMKKEDQLMNITGTIRDKAGEFLPNVSVSVVGANRGTMTDALGNFSIQADKNDSLRFSLVGYVEQTVMVGNNRVLYITMDAVAGSLNDVVVVGFGQQRKISLVGAQSTLKPEELKQPVADMTTMLAGRIAGVIGVQRSGQPGNNQADIWIRGISTFGGNSSSPLILVDGVQRSINNIDPQDVASFTILKDAVSTAVYGINGANGVVLITTKKGRIGKPEITLNYNEGITTYTKLPHMADAKQYMEAANEANTTRGYAAIYSDDYISKTLSKEDPLLYPDVNWFDELYNKWGNNRRFNASAGGGVSFAKYYISLAYYDEKGMMKTDGLQQYNSDIRFRRYNFTTNVNVEVSKTTKVDLGIQGYFTNNNRPAISTDDIFNSAMTNSPVEYPVMYPGGFIPGVNPNGGYRNPYADLTTRGYSTGYDNQINSNLRLTQDLSFWVRGLSFSSMFAFDAYNTQSINRTKRLPTYFPDINKPYNEDGSLNLIMTYAGTGDYLSYSRGNSGNRSLYSETSLNYANNFGKHRVSGLALFYTKDQSDNFAGDFTSYIPTRQLGLAGRATYSYDDRYFVEGDFGYNGTGEFAPKDRYGFFPSFGTSWVVSNEKFFEPIKKVLSYFKIRYSDGLVGINTLPGGRRFGFLTVVSPNQNGYTYGQSINNSFSGIAVTAYPGNVHWAQSRKQDLGIEFKMFDDHLSVIADLFQEHRTGIFLQRQSLPLFMGISNAPYGNLGEVKNKGIDGTLVYDGRIGKLDVNIRGNVTFNKDVLEKDDMPPQPYPWMNHTGNNILAIYGYQADGLFKDQADIDASAVPGSKQTVLPGDIKYKDLNGDGYINAQDVTKIGRGDVPSCIYGFGFNVGYQGFNIGALFQGSAGAEIMLRGSSIYPFNNDAGISNIYSNIGDRWTESNPSQDVFYPRLAYGQAQNYNNTQASSWWVKKVDFVRLKSLQLSYNLPKSWIKNTSLKNGMVYLQAINPITFSNFKLWDPEMSAGANGGDVNGGHYPNIVTYSVGLTVNF</sequence>
<keyword evidence="1 2" id="KW-0472">Membrane</keyword>
<gene>
    <name evidence="4" type="ORF">DI598_12395</name>
</gene>
<keyword evidence="1" id="KW-0998">Cell outer membrane</keyword>
<organism evidence="4 5">
    <name type="scientific">Pseudopedobacter saltans</name>
    <dbReference type="NCBI Taxonomy" id="151895"/>
    <lineage>
        <taxon>Bacteria</taxon>
        <taxon>Pseudomonadati</taxon>
        <taxon>Bacteroidota</taxon>
        <taxon>Sphingobacteriia</taxon>
        <taxon>Sphingobacteriales</taxon>
        <taxon>Sphingobacteriaceae</taxon>
        <taxon>Pseudopedobacter</taxon>
    </lineage>
</organism>
<comment type="similarity">
    <text evidence="1">Belongs to the TonB-dependent receptor family.</text>
</comment>
<dbReference type="GO" id="GO:0009279">
    <property type="term" value="C:cell outer membrane"/>
    <property type="evidence" value="ECO:0007669"/>
    <property type="project" value="UniProtKB-SubCell"/>
</dbReference>
<comment type="caution">
    <text evidence="4">The sequence shown here is derived from an EMBL/GenBank/DDBJ whole genome shotgun (WGS) entry which is preliminary data.</text>
</comment>
<dbReference type="Pfam" id="PF13715">
    <property type="entry name" value="CarbopepD_reg_2"/>
    <property type="match status" value="1"/>
</dbReference>
<evidence type="ECO:0000256" key="2">
    <source>
        <dbReference type="SAM" id="Phobius"/>
    </source>
</evidence>
<dbReference type="NCBIfam" id="TIGR04056">
    <property type="entry name" value="OMP_RagA_SusC"/>
    <property type="match status" value="1"/>
</dbReference>
<dbReference type="SUPFAM" id="SSF49464">
    <property type="entry name" value="Carboxypeptidase regulatory domain-like"/>
    <property type="match status" value="1"/>
</dbReference>
<keyword evidence="2" id="KW-1133">Transmembrane helix</keyword>
<dbReference type="InterPro" id="IPR039426">
    <property type="entry name" value="TonB-dep_rcpt-like"/>
</dbReference>
<evidence type="ECO:0000313" key="4">
    <source>
        <dbReference type="EMBL" id="PZP46240.1"/>
    </source>
</evidence>
<dbReference type="SUPFAM" id="SSF56935">
    <property type="entry name" value="Porins"/>
    <property type="match status" value="1"/>
</dbReference>
<name>A0A2W5EY16_9SPHI</name>
<keyword evidence="1" id="KW-0813">Transport</keyword>
<dbReference type="PROSITE" id="PS52016">
    <property type="entry name" value="TONB_DEPENDENT_REC_3"/>
    <property type="match status" value="1"/>
</dbReference>
<evidence type="ECO:0000256" key="1">
    <source>
        <dbReference type="PROSITE-ProRule" id="PRU01360"/>
    </source>
</evidence>
<dbReference type="InterPro" id="IPR012910">
    <property type="entry name" value="Plug_dom"/>
</dbReference>
<protein>
    <submittedName>
        <fullName evidence="4">SusC/RagA family TonB-linked outer membrane protein</fullName>
    </submittedName>
</protein>
<dbReference type="FunFam" id="2.170.130.10:FF:000003">
    <property type="entry name" value="SusC/RagA family TonB-linked outer membrane protein"/>
    <property type="match status" value="1"/>
</dbReference>
<feature type="domain" description="TonB-dependent receptor plug" evidence="3">
    <location>
        <begin position="233"/>
        <end position="336"/>
    </location>
</feature>
<dbReference type="InterPro" id="IPR037066">
    <property type="entry name" value="Plug_dom_sf"/>
</dbReference>
<dbReference type="PROSITE" id="PS00018">
    <property type="entry name" value="EF_HAND_1"/>
    <property type="match status" value="1"/>
</dbReference>
<dbReference type="InterPro" id="IPR023996">
    <property type="entry name" value="TonB-dep_OMP_SusC/RagA"/>
</dbReference>
<evidence type="ECO:0000313" key="5">
    <source>
        <dbReference type="Proteomes" id="UP000249645"/>
    </source>
</evidence>
<accession>A0A2W5EY16</accession>
<dbReference type="Proteomes" id="UP000249645">
    <property type="component" value="Unassembled WGS sequence"/>
</dbReference>
<keyword evidence="1 2" id="KW-0812">Transmembrane</keyword>
<dbReference type="InterPro" id="IPR008969">
    <property type="entry name" value="CarboxyPept-like_regulatory"/>
</dbReference>
<keyword evidence="1" id="KW-1134">Transmembrane beta strand</keyword>
<dbReference type="Pfam" id="PF07715">
    <property type="entry name" value="Plug"/>
    <property type="match status" value="1"/>
</dbReference>
<dbReference type="NCBIfam" id="TIGR04057">
    <property type="entry name" value="SusC_RagA_signa"/>
    <property type="match status" value="1"/>
</dbReference>